<name>A0A5B8NKE8_9CHRO</name>
<keyword evidence="2" id="KW-1185">Reference proteome</keyword>
<dbReference type="AlphaFoldDB" id="A0A5B8NKE8"/>
<dbReference type="Proteomes" id="UP000318453">
    <property type="component" value="Chromosome"/>
</dbReference>
<dbReference type="OrthoDB" id="514226at2"/>
<dbReference type="RefSeq" id="WP_146295400.1">
    <property type="nucleotide sequence ID" value="NZ_CP042326.1"/>
</dbReference>
<dbReference type="KEGG" id="enn:FRE64_07525"/>
<protein>
    <submittedName>
        <fullName evidence="1">DUF3288 family protein</fullName>
    </submittedName>
</protein>
<sequence length="94" mass="11368">MSQSREQKHPREREDKAIVEGLFQGEMSDYNLAELARLRIRYKNFPGANALQRDLDLLLQQWDLTEEELFAKTREIHQQRRVYTKEETDQEDWS</sequence>
<dbReference type="Pfam" id="PF11691">
    <property type="entry name" value="DUF3288"/>
    <property type="match status" value="1"/>
</dbReference>
<dbReference type="EMBL" id="CP042326">
    <property type="protein sequence ID" value="QDZ39803.1"/>
    <property type="molecule type" value="Genomic_DNA"/>
</dbReference>
<gene>
    <name evidence="1" type="ORF">FRE64_07525</name>
</gene>
<evidence type="ECO:0000313" key="1">
    <source>
        <dbReference type="EMBL" id="QDZ39803.1"/>
    </source>
</evidence>
<reference evidence="1 2" key="1">
    <citation type="submission" date="2019-08" db="EMBL/GenBank/DDBJ databases">
        <title>Carotenoids and Carotenoid Binding Proteins in the Halophilic Cyanobacterium Euhalothece sp. ZM00.</title>
        <authorList>
            <person name="Cho S.M."/>
            <person name="Song J.Y."/>
            <person name="Park Y.-I."/>
        </authorList>
    </citation>
    <scope>NUCLEOTIDE SEQUENCE [LARGE SCALE GENOMIC DNA]</scope>
    <source>
        <strain evidence="1 2">Z-M001</strain>
    </source>
</reference>
<accession>A0A5B8NKE8</accession>
<proteinExistence type="predicted"/>
<organism evidence="1 2">
    <name type="scientific">Euhalothece natronophila Z-M001</name>
    <dbReference type="NCBI Taxonomy" id="522448"/>
    <lineage>
        <taxon>Bacteria</taxon>
        <taxon>Bacillati</taxon>
        <taxon>Cyanobacteriota</taxon>
        <taxon>Cyanophyceae</taxon>
        <taxon>Oscillatoriophycideae</taxon>
        <taxon>Chroococcales</taxon>
        <taxon>Halothecacae</taxon>
        <taxon>Halothece cluster</taxon>
        <taxon>Euhalothece</taxon>
    </lineage>
</organism>
<dbReference type="InterPro" id="IPR021705">
    <property type="entry name" value="DUF3288"/>
</dbReference>
<evidence type="ECO:0000313" key="2">
    <source>
        <dbReference type="Proteomes" id="UP000318453"/>
    </source>
</evidence>